<protein>
    <submittedName>
        <fullName evidence="1">Flagellar FlbD family protein</fullName>
    </submittedName>
</protein>
<reference evidence="2" key="3">
    <citation type="submission" date="2024-06" db="EMBL/GenBank/DDBJ databases">
        <authorList>
            <person name="Zeng C."/>
        </authorList>
    </citation>
    <scope>NUCLEOTIDE SEQUENCE [LARGE SCALE GENOMIC DNA]</scope>
    <source>
        <strain evidence="2">ZCY20-5</strain>
    </source>
</reference>
<dbReference type="PANTHER" id="PTHR39185">
    <property type="entry name" value="SWARMING MOTILITY PROTEIN SWRD"/>
    <property type="match status" value="1"/>
</dbReference>
<keyword evidence="1" id="KW-0966">Cell projection</keyword>
<dbReference type="AlphaFoldDB" id="A0AA97D9E9"/>
<sequence>MIMLTKLNGMEFALNDELIETISEMPDTTITMTNKNLYIVQESTHEVIDKIIDFRREVFRGLTNVK</sequence>
<evidence type="ECO:0000313" key="1">
    <source>
        <dbReference type="EMBL" id="WOC31266.1"/>
    </source>
</evidence>
<dbReference type="KEGG" id="carl:PXC00_08505"/>
<keyword evidence="1" id="KW-0282">Flagellum</keyword>
<reference evidence="1 2" key="2">
    <citation type="submission" date="2024-06" db="EMBL/GenBank/DDBJ databases">
        <title>Caproicibacterium argilliputei sp. nov, a novel caproic acid producing anaerobic bacterium isolated from pit mud.</title>
        <authorList>
            <person name="Xia S."/>
        </authorList>
    </citation>
    <scope>NUCLEOTIDE SEQUENCE [LARGE SCALE GENOMIC DNA]</scope>
    <source>
        <strain evidence="1 2">ZCY20-5</strain>
    </source>
</reference>
<dbReference type="InterPro" id="IPR009384">
    <property type="entry name" value="SwrD-like"/>
</dbReference>
<dbReference type="Proteomes" id="UP001300604">
    <property type="component" value="Chromosome"/>
</dbReference>
<keyword evidence="2" id="KW-1185">Reference proteome</keyword>
<dbReference type="Pfam" id="PF06289">
    <property type="entry name" value="FlbD"/>
    <property type="match status" value="1"/>
</dbReference>
<reference evidence="2" key="1">
    <citation type="submission" date="2024-06" db="EMBL/GenBank/DDBJ databases">
        <title>Caproicibacterium argilliputei sp. nov, a novel caproic acid producing anaerobic bacterium isolated from pit mud.</title>
        <authorList>
            <person name="Zeng C."/>
        </authorList>
    </citation>
    <scope>NUCLEOTIDE SEQUENCE [LARGE SCALE GENOMIC DNA]</scope>
    <source>
        <strain evidence="2">ZCY20-5</strain>
    </source>
</reference>
<name>A0AA97D9E9_9FIRM</name>
<accession>A0AA97D9E9</accession>
<gene>
    <name evidence="1" type="ORF">PXC00_08505</name>
</gene>
<dbReference type="PANTHER" id="PTHR39185:SF1">
    <property type="entry name" value="SWARMING MOTILITY PROTEIN SWRD"/>
    <property type="match status" value="1"/>
</dbReference>
<evidence type="ECO:0000313" key="2">
    <source>
        <dbReference type="Proteomes" id="UP001300604"/>
    </source>
</evidence>
<organism evidence="1 2">
    <name type="scientific">Caproicibacterium argilliputei</name>
    <dbReference type="NCBI Taxonomy" id="3030016"/>
    <lineage>
        <taxon>Bacteria</taxon>
        <taxon>Bacillati</taxon>
        <taxon>Bacillota</taxon>
        <taxon>Clostridia</taxon>
        <taxon>Eubacteriales</taxon>
        <taxon>Oscillospiraceae</taxon>
        <taxon>Caproicibacterium</taxon>
    </lineage>
</organism>
<proteinExistence type="predicted"/>
<dbReference type="RefSeq" id="WP_275844064.1">
    <property type="nucleotide sequence ID" value="NZ_CP135996.1"/>
</dbReference>
<dbReference type="EMBL" id="CP135996">
    <property type="protein sequence ID" value="WOC31266.1"/>
    <property type="molecule type" value="Genomic_DNA"/>
</dbReference>
<keyword evidence="1" id="KW-0969">Cilium</keyword>